<dbReference type="PANTHER" id="PTHR21477">
    <property type="entry name" value="ZGC:172139"/>
    <property type="match status" value="1"/>
</dbReference>
<dbReference type="AlphaFoldDB" id="A0AA85ILP6"/>
<name>A0AA85ILP6_TRIRE</name>
<feature type="region of interest" description="Disordered" evidence="1">
    <location>
        <begin position="339"/>
        <end position="361"/>
    </location>
</feature>
<dbReference type="InterPro" id="IPR019141">
    <property type="entry name" value="DUF2045"/>
</dbReference>
<dbReference type="Proteomes" id="UP000050795">
    <property type="component" value="Unassembled WGS sequence"/>
</dbReference>
<evidence type="ECO:0000313" key="3">
    <source>
        <dbReference type="WBParaSite" id="TREG1_105330.1"/>
    </source>
</evidence>
<reference evidence="3" key="2">
    <citation type="submission" date="2023-11" db="UniProtKB">
        <authorList>
            <consortium name="WormBaseParasite"/>
        </authorList>
    </citation>
    <scope>IDENTIFICATION</scope>
</reference>
<sequence>MNTKPTPATYLNVPLHLAKHKIVVGLPVPMCETEKPSVDIVKQEENLLDTYVGNITSLHSVIELIIHQRELRTECIIQHGFDDSLVKTNNTFWSDLFSQTFLSSYLVDSVDGPGDDLLFYVQHQKQNEKKPELSVFRKNSPNLPKGIDGNIDWEETVYLNLLMQYFVYILTVAKFTQTVYASPSHRKMDVKGSYEQIVYPDLYFTIDNYEEAFSDCILRDSECLNVELTAYDRAGQVYGVCFLGTISYSTLKQFYDSCNPRSNCHFSNHCHQRNNRMTRSFYSYSSSVNNNNNSNNNGDNRSVQFMRVIGPQAKGLAEIAIKPVKSDYIIEQQQGGQRKSLDLMLPPSAASSKSNRHQHHQHQSDFIMKCCHPVCLSQSDIDVNSNDNLTLKDMNINMVMNETYHSEIVTKQPFIDSHKSTSLLNFYDSISRINSKCSELITHGQDNTYMDPLPTLYPSPWSVKSAGASVHTSPVRLFKRSLGGNKCSVQSSNQHESSPIFSRKCKFKSTNAIDSLNESKPSKVLEIFNAFSTTKQSLSPCGGVGDNSGNHRTKSVKKNNSINQFTNANGDDDGTCREKIKNMNITRTDSSANHFYENPLAIISRDKSSFGQAWCWFKERRKATSIGLNASPTFITLPCQSILIDLLEIRREPILNFTSR</sequence>
<organism evidence="2 3">
    <name type="scientific">Trichobilharzia regenti</name>
    <name type="common">Nasal bird schistosome</name>
    <dbReference type="NCBI Taxonomy" id="157069"/>
    <lineage>
        <taxon>Eukaryota</taxon>
        <taxon>Metazoa</taxon>
        <taxon>Spiralia</taxon>
        <taxon>Lophotrochozoa</taxon>
        <taxon>Platyhelminthes</taxon>
        <taxon>Trematoda</taxon>
        <taxon>Digenea</taxon>
        <taxon>Strigeidida</taxon>
        <taxon>Schistosomatoidea</taxon>
        <taxon>Schistosomatidae</taxon>
        <taxon>Trichobilharzia</taxon>
    </lineage>
</organism>
<dbReference type="PANTHER" id="PTHR21477:SF13">
    <property type="entry name" value="KIAA0930"/>
    <property type="match status" value="1"/>
</dbReference>
<evidence type="ECO:0000256" key="1">
    <source>
        <dbReference type="SAM" id="MobiDB-lite"/>
    </source>
</evidence>
<reference evidence="2" key="1">
    <citation type="submission" date="2022-06" db="EMBL/GenBank/DDBJ databases">
        <authorList>
            <person name="Berger JAMES D."/>
            <person name="Berger JAMES D."/>
        </authorList>
    </citation>
    <scope>NUCLEOTIDE SEQUENCE [LARGE SCALE GENOMIC DNA]</scope>
</reference>
<keyword evidence="2" id="KW-1185">Reference proteome</keyword>
<accession>A0AA85ILP6</accession>
<protein>
    <submittedName>
        <fullName evidence="3">Uncharacterized protein</fullName>
    </submittedName>
</protein>
<dbReference type="WBParaSite" id="TREG1_105330.1">
    <property type="protein sequence ID" value="TREG1_105330.1"/>
    <property type="gene ID" value="TREG1_105330"/>
</dbReference>
<evidence type="ECO:0000313" key="2">
    <source>
        <dbReference type="Proteomes" id="UP000050795"/>
    </source>
</evidence>
<proteinExistence type="predicted"/>
<dbReference type="Pfam" id="PF09741">
    <property type="entry name" value="DUF2045"/>
    <property type="match status" value="1"/>
</dbReference>